<feature type="region of interest" description="Disordered" evidence="1">
    <location>
        <begin position="206"/>
        <end position="233"/>
    </location>
</feature>
<feature type="compositionally biased region" description="Basic and acidic residues" evidence="1">
    <location>
        <begin position="18"/>
        <end position="27"/>
    </location>
</feature>
<evidence type="ECO:0000259" key="2">
    <source>
        <dbReference type="PROSITE" id="PS00036"/>
    </source>
</evidence>
<dbReference type="InterPro" id="IPR004827">
    <property type="entry name" value="bZIP"/>
</dbReference>
<dbReference type="CDD" id="cd14686">
    <property type="entry name" value="bZIP"/>
    <property type="match status" value="1"/>
</dbReference>
<dbReference type="VEuPathDB" id="FungiDB:FVEG_16882"/>
<dbReference type="RefSeq" id="XP_018758106.1">
    <property type="nucleotide sequence ID" value="XM_018906119.1"/>
</dbReference>
<dbReference type="EMBL" id="DS022256">
    <property type="protein sequence ID" value="EWG51915.1"/>
    <property type="molecule type" value="Genomic_DNA"/>
</dbReference>
<dbReference type="GeneID" id="30073758"/>
<protein>
    <recommendedName>
        <fullName evidence="2">BZIP domain-containing protein</fullName>
    </recommendedName>
</protein>
<name>W7MW72_GIBM7</name>
<dbReference type="PANTHER" id="PTHR40618:SF1">
    <property type="entry name" value="B-ZIP TRANSCRIPTION FACTOR (EUROFUNG)"/>
    <property type="match status" value="1"/>
</dbReference>
<dbReference type="PANTHER" id="PTHR40618">
    <property type="entry name" value="B-ZIP TRANSCRIPTION FACTOR (EUROFUNG)-RELATED"/>
    <property type="match status" value="1"/>
</dbReference>
<proteinExistence type="predicted"/>
<dbReference type="GO" id="GO:0003700">
    <property type="term" value="F:DNA-binding transcription factor activity"/>
    <property type="evidence" value="ECO:0007669"/>
    <property type="project" value="InterPro"/>
</dbReference>
<evidence type="ECO:0000313" key="3">
    <source>
        <dbReference type="EMBL" id="EWG51915.1"/>
    </source>
</evidence>
<dbReference type="PROSITE" id="PS00036">
    <property type="entry name" value="BZIP_BASIC"/>
    <property type="match status" value="1"/>
</dbReference>
<keyword evidence="4" id="KW-1185">Reference proteome</keyword>
<gene>
    <name evidence="3" type="ORF">FVEG_16882</name>
</gene>
<feature type="domain" description="BZIP" evidence="2">
    <location>
        <begin position="21"/>
        <end position="35"/>
    </location>
</feature>
<reference evidence="3 4" key="1">
    <citation type="journal article" date="2010" name="Nature">
        <title>Comparative genomics reveals mobile pathogenicity chromosomes in Fusarium.</title>
        <authorList>
            <person name="Ma L.J."/>
            <person name="van der Does H.C."/>
            <person name="Borkovich K.A."/>
            <person name="Coleman J.J."/>
            <person name="Daboussi M.J."/>
            <person name="Di Pietro A."/>
            <person name="Dufresne M."/>
            <person name="Freitag M."/>
            <person name="Grabherr M."/>
            <person name="Henrissat B."/>
            <person name="Houterman P.M."/>
            <person name="Kang S."/>
            <person name="Shim W.B."/>
            <person name="Woloshuk C."/>
            <person name="Xie X."/>
            <person name="Xu J.R."/>
            <person name="Antoniw J."/>
            <person name="Baker S.E."/>
            <person name="Bluhm B.H."/>
            <person name="Breakspear A."/>
            <person name="Brown D.W."/>
            <person name="Butchko R.A."/>
            <person name="Chapman S."/>
            <person name="Coulson R."/>
            <person name="Coutinho P.M."/>
            <person name="Danchin E.G."/>
            <person name="Diener A."/>
            <person name="Gale L.R."/>
            <person name="Gardiner D.M."/>
            <person name="Goff S."/>
            <person name="Hammond-Kosack K.E."/>
            <person name="Hilburn K."/>
            <person name="Hua-Van A."/>
            <person name="Jonkers W."/>
            <person name="Kazan K."/>
            <person name="Kodira C.D."/>
            <person name="Koehrsen M."/>
            <person name="Kumar L."/>
            <person name="Lee Y.H."/>
            <person name="Li L."/>
            <person name="Manners J.M."/>
            <person name="Miranda-Saavedra D."/>
            <person name="Mukherjee M."/>
            <person name="Park G."/>
            <person name="Park J."/>
            <person name="Park S.Y."/>
            <person name="Proctor R.H."/>
            <person name="Regev A."/>
            <person name="Ruiz-Roldan M.C."/>
            <person name="Sain D."/>
            <person name="Sakthikumar S."/>
            <person name="Sykes S."/>
            <person name="Schwartz D.C."/>
            <person name="Turgeon B.G."/>
            <person name="Wapinski I."/>
            <person name="Yoder O."/>
            <person name="Young S."/>
            <person name="Zeng Q."/>
            <person name="Zhou S."/>
            <person name="Galagan J."/>
            <person name="Cuomo C.A."/>
            <person name="Kistler H.C."/>
            <person name="Rep M."/>
        </authorList>
    </citation>
    <scope>NUCLEOTIDE SEQUENCE [LARGE SCALE GENOMIC DNA]</scope>
    <source>
        <strain evidence="4">M3125 / FGSC 7600</strain>
    </source>
</reference>
<feature type="compositionally biased region" description="Low complexity" evidence="1">
    <location>
        <begin position="206"/>
        <end position="220"/>
    </location>
</feature>
<feature type="compositionally biased region" description="Basic and acidic residues" evidence="1">
    <location>
        <begin position="102"/>
        <end position="116"/>
    </location>
</feature>
<sequence>MSESKSPNYLSPMGTDAGKSRRERNREAQQQFRKRKQAVEAARVQRLKRLEGVVERMSTVIVGFADKMLHEEILQQYPELATDVQNVIKEVLRLANEAGDPEETKSGERYEQKSPEYGDDESDTRRSSQDSASPAGSQNLLIGMPFSFDPHDIFTTHSPLEHSQLRGSPQVVYPTRQDPRQDSHLPWLPPSFMVHSLGSGLWDTPTSLSSTSVSSPALQSRFNTGPRLPEEAAPAHTFLDYPDLYRG</sequence>
<dbReference type="KEGG" id="fvr:FVEG_16882"/>
<accession>W7MW72</accession>
<feature type="region of interest" description="Disordered" evidence="1">
    <location>
        <begin position="1"/>
        <end position="38"/>
    </location>
</feature>
<evidence type="ECO:0000313" key="4">
    <source>
        <dbReference type="Proteomes" id="UP000009096"/>
    </source>
</evidence>
<dbReference type="EMBL" id="CM000588">
    <property type="protein sequence ID" value="EWG51915.1"/>
    <property type="molecule type" value="Genomic_DNA"/>
</dbReference>
<feature type="region of interest" description="Disordered" evidence="1">
    <location>
        <begin position="98"/>
        <end position="141"/>
    </location>
</feature>
<organism evidence="3 4">
    <name type="scientific">Gibberella moniliformis (strain M3125 / FGSC 7600)</name>
    <name type="common">Maize ear and stalk rot fungus</name>
    <name type="synonym">Fusarium verticillioides</name>
    <dbReference type="NCBI Taxonomy" id="334819"/>
    <lineage>
        <taxon>Eukaryota</taxon>
        <taxon>Fungi</taxon>
        <taxon>Dikarya</taxon>
        <taxon>Ascomycota</taxon>
        <taxon>Pezizomycotina</taxon>
        <taxon>Sordariomycetes</taxon>
        <taxon>Hypocreomycetidae</taxon>
        <taxon>Hypocreales</taxon>
        <taxon>Nectriaceae</taxon>
        <taxon>Fusarium</taxon>
        <taxon>Fusarium fujikuroi species complex</taxon>
    </lineage>
</organism>
<dbReference type="Proteomes" id="UP000009096">
    <property type="component" value="Chromosome 11"/>
</dbReference>
<dbReference type="OrthoDB" id="3555317at2759"/>
<dbReference type="AlphaFoldDB" id="W7MW72"/>
<feature type="compositionally biased region" description="Polar residues" evidence="1">
    <location>
        <begin position="129"/>
        <end position="140"/>
    </location>
</feature>
<evidence type="ECO:0000256" key="1">
    <source>
        <dbReference type="SAM" id="MobiDB-lite"/>
    </source>
</evidence>